<gene>
    <name evidence="1" type="ORF">PAXRUDRAFT_98056</name>
</gene>
<dbReference type="OrthoDB" id="3244185at2759"/>
<dbReference type="InParanoid" id="A0A0D0C962"/>
<feature type="non-terminal residue" evidence="1">
    <location>
        <position position="77"/>
    </location>
</feature>
<accession>A0A0D0C962</accession>
<evidence type="ECO:0000313" key="1">
    <source>
        <dbReference type="EMBL" id="KIK72193.1"/>
    </source>
</evidence>
<proteinExistence type="predicted"/>
<organism evidence="1 2">
    <name type="scientific">Paxillus rubicundulus Ve08.2h10</name>
    <dbReference type="NCBI Taxonomy" id="930991"/>
    <lineage>
        <taxon>Eukaryota</taxon>
        <taxon>Fungi</taxon>
        <taxon>Dikarya</taxon>
        <taxon>Basidiomycota</taxon>
        <taxon>Agaricomycotina</taxon>
        <taxon>Agaricomycetes</taxon>
        <taxon>Agaricomycetidae</taxon>
        <taxon>Boletales</taxon>
        <taxon>Paxilineae</taxon>
        <taxon>Paxillaceae</taxon>
        <taxon>Paxillus</taxon>
    </lineage>
</organism>
<feature type="non-terminal residue" evidence="1">
    <location>
        <position position="1"/>
    </location>
</feature>
<keyword evidence="2" id="KW-1185">Reference proteome</keyword>
<dbReference type="HOGENOM" id="CLU_155374_1_0_1"/>
<evidence type="ECO:0000313" key="2">
    <source>
        <dbReference type="Proteomes" id="UP000054538"/>
    </source>
</evidence>
<name>A0A0D0C962_9AGAM</name>
<sequence>LAYVEWFTPFSPAPERNHAMYKVTRSIVDGERMASIVPVANIHRSVHLIPKFGATAPREWTSSNVLERCKTFFVNPF</sequence>
<dbReference type="EMBL" id="KN831117">
    <property type="protein sequence ID" value="KIK72193.1"/>
    <property type="molecule type" value="Genomic_DNA"/>
</dbReference>
<reference evidence="2" key="2">
    <citation type="submission" date="2015-01" db="EMBL/GenBank/DDBJ databases">
        <title>Evolutionary Origins and Diversification of the Mycorrhizal Mutualists.</title>
        <authorList>
            <consortium name="DOE Joint Genome Institute"/>
            <consortium name="Mycorrhizal Genomics Consortium"/>
            <person name="Kohler A."/>
            <person name="Kuo A."/>
            <person name="Nagy L.G."/>
            <person name="Floudas D."/>
            <person name="Copeland A."/>
            <person name="Barry K.W."/>
            <person name="Cichocki N."/>
            <person name="Veneault-Fourrey C."/>
            <person name="LaButti K."/>
            <person name="Lindquist E.A."/>
            <person name="Lipzen A."/>
            <person name="Lundell T."/>
            <person name="Morin E."/>
            <person name="Murat C."/>
            <person name="Riley R."/>
            <person name="Ohm R."/>
            <person name="Sun H."/>
            <person name="Tunlid A."/>
            <person name="Henrissat B."/>
            <person name="Grigoriev I.V."/>
            <person name="Hibbett D.S."/>
            <person name="Martin F."/>
        </authorList>
    </citation>
    <scope>NUCLEOTIDE SEQUENCE [LARGE SCALE GENOMIC DNA]</scope>
    <source>
        <strain evidence="2">Ve08.2h10</strain>
    </source>
</reference>
<dbReference type="Proteomes" id="UP000054538">
    <property type="component" value="Unassembled WGS sequence"/>
</dbReference>
<protein>
    <submittedName>
        <fullName evidence="1">Uncharacterized protein</fullName>
    </submittedName>
</protein>
<dbReference type="AlphaFoldDB" id="A0A0D0C962"/>
<reference evidence="1 2" key="1">
    <citation type="submission" date="2014-04" db="EMBL/GenBank/DDBJ databases">
        <authorList>
            <consortium name="DOE Joint Genome Institute"/>
            <person name="Kuo A."/>
            <person name="Kohler A."/>
            <person name="Jargeat P."/>
            <person name="Nagy L.G."/>
            <person name="Floudas D."/>
            <person name="Copeland A."/>
            <person name="Barry K.W."/>
            <person name="Cichocki N."/>
            <person name="Veneault-Fourrey C."/>
            <person name="LaButti K."/>
            <person name="Lindquist E.A."/>
            <person name="Lipzen A."/>
            <person name="Lundell T."/>
            <person name="Morin E."/>
            <person name="Murat C."/>
            <person name="Sun H."/>
            <person name="Tunlid A."/>
            <person name="Henrissat B."/>
            <person name="Grigoriev I.V."/>
            <person name="Hibbett D.S."/>
            <person name="Martin F."/>
            <person name="Nordberg H.P."/>
            <person name="Cantor M.N."/>
            <person name="Hua S.X."/>
        </authorList>
    </citation>
    <scope>NUCLEOTIDE SEQUENCE [LARGE SCALE GENOMIC DNA]</scope>
    <source>
        <strain evidence="1 2">Ve08.2h10</strain>
    </source>
</reference>